<sequence>MEDVTSHVVVYYLIHAFKNECISKQLLLMLNI</sequence>
<dbReference type="EMBL" id="CACRTG010000016">
    <property type="protein sequence ID" value="VYT15815.1"/>
    <property type="molecule type" value="Genomic_DNA"/>
</dbReference>
<evidence type="ECO:0000313" key="1">
    <source>
        <dbReference type="EMBL" id="VYT15815.1"/>
    </source>
</evidence>
<protein>
    <submittedName>
        <fullName evidence="1">Uncharacterized protein</fullName>
    </submittedName>
</protein>
<proteinExistence type="predicted"/>
<dbReference type="AlphaFoldDB" id="A0A6N2UC14"/>
<gene>
    <name evidence="1" type="ORF">CNLFYP112_02038</name>
</gene>
<accession>A0A6N2UC14</accession>
<reference evidence="1" key="1">
    <citation type="submission" date="2019-11" db="EMBL/GenBank/DDBJ databases">
        <authorList>
            <person name="Feng L."/>
        </authorList>
    </citation>
    <scope>NUCLEOTIDE SEQUENCE</scope>
    <source>
        <strain evidence="1">CnexileLFYP112</strain>
    </source>
</reference>
<organism evidence="1">
    <name type="scientific">[Clostridium] nexile</name>
    <dbReference type="NCBI Taxonomy" id="29361"/>
    <lineage>
        <taxon>Bacteria</taxon>
        <taxon>Bacillati</taxon>
        <taxon>Bacillota</taxon>
        <taxon>Clostridia</taxon>
        <taxon>Lachnospirales</taxon>
        <taxon>Lachnospiraceae</taxon>
        <taxon>Tyzzerella</taxon>
    </lineage>
</organism>
<name>A0A6N2UC14_9FIRM</name>